<feature type="compositionally biased region" description="Basic and acidic residues" evidence="1">
    <location>
        <begin position="50"/>
        <end position="68"/>
    </location>
</feature>
<evidence type="ECO:0000256" key="1">
    <source>
        <dbReference type="SAM" id="MobiDB-lite"/>
    </source>
</evidence>
<dbReference type="RefSeq" id="WP_251912019.1">
    <property type="nucleotide sequence ID" value="NZ_JAMRXG010000005.1"/>
</dbReference>
<accession>A0A9X2E527</accession>
<comment type="caution">
    <text evidence="2">The sequence shown here is derived from an EMBL/GenBank/DDBJ whole genome shotgun (WGS) entry which is preliminary data.</text>
</comment>
<gene>
    <name evidence="2" type="ORF">NDR86_13280</name>
</gene>
<keyword evidence="3" id="KW-1185">Reference proteome</keyword>
<name>A0A9X2E527_9NOCA</name>
<dbReference type="AlphaFoldDB" id="A0A9X2E527"/>
<feature type="region of interest" description="Disordered" evidence="1">
    <location>
        <begin position="43"/>
        <end position="68"/>
    </location>
</feature>
<sequence length="68" mass="7265">MSLHHRPTAPPTATAEVPVEFGPAAQAVLTALDRLIDDLLAMTSSSRSYPEQRDSDAGGDHRPIIESP</sequence>
<evidence type="ECO:0000313" key="3">
    <source>
        <dbReference type="Proteomes" id="UP001139157"/>
    </source>
</evidence>
<protein>
    <submittedName>
        <fullName evidence="2">Uncharacterized protein</fullName>
    </submittedName>
</protein>
<proteinExistence type="predicted"/>
<organism evidence="2 3">
    <name type="scientific">Nocardia pulmonis</name>
    <dbReference type="NCBI Taxonomy" id="2951408"/>
    <lineage>
        <taxon>Bacteria</taxon>
        <taxon>Bacillati</taxon>
        <taxon>Actinomycetota</taxon>
        <taxon>Actinomycetes</taxon>
        <taxon>Mycobacteriales</taxon>
        <taxon>Nocardiaceae</taxon>
        <taxon>Nocardia</taxon>
    </lineage>
</organism>
<dbReference type="Proteomes" id="UP001139157">
    <property type="component" value="Unassembled WGS sequence"/>
</dbReference>
<reference evidence="2" key="1">
    <citation type="submission" date="2022-06" db="EMBL/GenBank/DDBJ databases">
        <title>Novel species in genus nocardia.</title>
        <authorList>
            <person name="Li F."/>
        </authorList>
    </citation>
    <scope>NUCLEOTIDE SEQUENCE</scope>
    <source>
        <strain evidence="2">CDC141</strain>
    </source>
</reference>
<evidence type="ECO:0000313" key="2">
    <source>
        <dbReference type="EMBL" id="MCM6774447.1"/>
    </source>
</evidence>
<dbReference type="EMBL" id="JAMRXG010000005">
    <property type="protein sequence ID" value="MCM6774447.1"/>
    <property type="molecule type" value="Genomic_DNA"/>
</dbReference>